<protein>
    <submittedName>
        <fullName evidence="2">Uncharacterized protein</fullName>
    </submittedName>
</protein>
<dbReference type="EMBL" id="CNFT01001272">
    <property type="protein sequence ID" value="CKT09398.1"/>
    <property type="molecule type" value="Genomic_DNA"/>
</dbReference>
<evidence type="ECO:0000313" key="6">
    <source>
        <dbReference type="Proteomes" id="UP000048600"/>
    </source>
</evidence>
<evidence type="ECO:0000313" key="5">
    <source>
        <dbReference type="Proteomes" id="UP000046680"/>
    </source>
</evidence>
<dbReference type="Proteomes" id="UP000048600">
    <property type="component" value="Unassembled WGS sequence"/>
</dbReference>
<dbReference type="EMBL" id="CNFU01000694">
    <property type="protein sequence ID" value="CKS34224.1"/>
    <property type="molecule type" value="Genomic_DNA"/>
</dbReference>
<organism evidence="2 7">
    <name type="scientific">Mycobacterium tuberculosis</name>
    <dbReference type="NCBI Taxonomy" id="1773"/>
    <lineage>
        <taxon>Bacteria</taxon>
        <taxon>Bacillati</taxon>
        <taxon>Actinomycetota</taxon>
        <taxon>Actinomycetes</taxon>
        <taxon>Mycobacteriales</taxon>
        <taxon>Mycobacteriaceae</taxon>
        <taxon>Mycobacterium</taxon>
        <taxon>Mycobacterium tuberculosis complex</taxon>
    </lineage>
</organism>
<gene>
    <name evidence="1" type="ORF">ERS007657_03026</name>
    <name evidence="4" type="ORF">ERS007741_03784</name>
    <name evidence="3" type="ORF">ERS027659_03945</name>
    <name evidence="2" type="ORF">ERS027661_02939</name>
</gene>
<dbReference type="Proteomes" id="UP000049023">
    <property type="component" value="Unassembled WGS sequence"/>
</dbReference>
<dbReference type="Proteomes" id="UP000050164">
    <property type="component" value="Unassembled WGS sequence"/>
</dbReference>
<evidence type="ECO:0000313" key="4">
    <source>
        <dbReference type="EMBL" id="COX09146.1"/>
    </source>
</evidence>
<dbReference type="Proteomes" id="UP000046680">
    <property type="component" value="Unassembled WGS sequence"/>
</dbReference>
<dbReference type="AlphaFoldDB" id="A0A655A9Y3"/>
<dbReference type="EMBL" id="CGCX01001327">
    <property type="protein sequence ID" value="CFR92820.1"/>
    <property type="molecule type" value="Genomic_DNA"/>
</dbReference>
<accession>A0A655A9Y3</accession>
<sequence>MSLLFFGLAAAMISPDTRSSGEMVIEARTRRHPVARGTSISNIAMASMPRRRVLATRDPWDDGGA</sequence>
<dbReference type="EMBL" id="CHKL01000629">
    <property type="protein sequence ID" value="COX09146.1"/>
    <property type="molecule type" value="Genomic_DNA"/>
</dbReference>
<proteinExistence type="predicted"/>
<evidence type="ECO:0000313" key="3">
    <source>
        <dbReference type="EMBL" id="CKT09398.1"/>
    </source>
</evidence>
<evidence type="ECO:0000313" key="2">
    <source>
        <dbReference type="EMBL" id="CKS34224.1"/>
    </source>
</evidence>
<evidence type="ECO:0000313" key="1">
    <source>
        <dbReference type="EMBL" id="CFR92820.1"/>
    </source>
</evidence>
<name>A0A655A9Y3_MYCTX</name>
<evidence type="ECO:0000313" key="7">
    <source>
        <dbReference type="Proteomes" id="UP000049023"/>
    </source>
</evidence>
<reference evidence="5 6" key="1">
    <citation type="submission" date="2015-03" db="EMBL/GenBank/DDBJ databases">
        <authorList>
            <consortium name="Pathogen Informatics"/>
        </authorList>
    </citation>
    <scope>NUCLEOTIDE SEQUENCE [LARGE SCALE GENOMIC DNA]</scope>
    <source>
        <strain evidence="3 8">Bir 185</strain>
        <strain evidence="2 7">Bir 187</strain>
        <strain evidence="1 5">C09601061</strain>
        <strain evidence="4 6">P00601463</strain>
    </source>
</reference>
<evidence type="ECO:0000313" key="8">
    <source>
        <dbReference type="Proteomes" id="UP000050164"/>
    </source>
</evidence>